<protein>
    <recommendedName>
        <fullName evidence="7">Endolytic murein transglycosylase</fullName>
        <ecNumber evidence="7">4.2.2.29</ecNumber>
    </recommendedName>
    <alternativeName>
        <fullName evidence="7">Peptidoglycan lytic transglycosylase</fullName>
    </alternativeName>
    <alternativeName>
        <fullName evidence="7">Peptidoglycan polymerization terminase</fullName>
    </alternativeName>
</protein>
<evidence type="ECO:0000256" key="4">
    <source>
        <dbReference type="ARBA" id="ARBA00023136"/>
    </source>
</evidence>
<dbReference type="CDD" id="cd08010">
    <property type="entry name" value="MltG_like"/>
    <property type="match status" value="1"/>
</dbReference>
<evidence type="ECO:0000313" key="8">
    <source>
        <dbReference type="EMBL" id="BAE84204.1"/>
    </source>
</evidence>
<gene>
    <name evidence="7" type="primary">mltG</name>
    <name evidence="8" type="ordered locus">DSY2415</name>
</gene>
<keyword evidence="6 7" id="KW-0961">Cell wall biogenesis/degradation</keyword>
<keyword evidence="2 7" id="KW-0812">Transmembrane</keyword>
<dbReference type="Proteomes" id="UP000001946">
    <property type="component" value="Chromosome"/>
</dbReference>
<dbReference type="GO" id="GO:0005886">
    <property type="term" value="C:plasma membrane"/>
    <property type="evidence" value="ECO:0007669"/>
    <property type="project" value="UniProtKB-SubCell"/>
</dbReference>
<keyword evidence="9" id="KW-1185">Reference proteome</keyword>
<dbReference type="EC" id="4.2.2.29" evidence="7"/>
<evidence type="ECO:0000313" key="9">
    <source>
        <dbReference type="Proteomes" id="UP000001946"/>
    </source>
</evidence>
<comment type="similarity">
    <text evidence="7">Belongs to the transglycosylase MltG family.</text>
</comment>
<dbReference type="AlphaFoldDB" id="Q24UT8"/>
<keyword evidence="1 7" id="KW-1003">Cell membrane</keyword>
<dbReference type="Gene3D" id="3.30.160.60">
    <property type="entry name" value="Classic Zinc Finger"/>
    <property type="match status" value="1"/>
</dbReference>
<dbReference type="KEGG" id="dsy:DSY2415"/>
<dbReference type="HOGENOM" id="CLU_025574_2_2_9"/>
<feature type="transmembrane region" description="Helical" evidence="7">
    <location>
        <begin position="21"/>
        <end position="42"/>
    </location>
</feature>
<reference evidence="8 9" key="1">
    <citation type="journal article" date="2006" name="J. Bacteriol.">
        <title>Complete genome sequence of the dehalorespiring bacterium Desulfitobacterium hafniense Y51 and comparison with Dehalococcoides ethenogenes 195.</title>
        <authorList>
            <person name="Nonaka H."/>
            <person name="Keresztes G."/>
            <person name="Shinoda Y."/>
            <person name="Ikenaga Y."/>
            <person name="Abe M."/>
            <person name="Naito K."/>
            <person name="Inatomi K."/>
            <person name="Furukawa K."/>
            <person name="Inui M."/>
            <person name="Yukawa H."/>
        </authorList>
    </citation>
    <scope>NUCLEOTIDE SEQUENCE [LARGE SCALE GENOMIC DNA]</scope>
    <source>
        <strain evidence="8 9">Y51</strain>
    </source>
</reference>
<comment type="function">
    <text evidence="7">Functions as a peptidoglycan terminase that cleaves nascent peptidoglycan strands endolytically to terminate their elongation.</text>
</comment>
<dbReference type="GO" id="GO:0008932">
    <property type="term" value="F:lytic endotransglycosylase activity"/>
    <property type="evidence" value="ECO:0007669"/>
    <property type="project" value="UniProtKB-UniRule"/>
</dbReference>
<dbReference type="Pfam" id="PF02618">
    <property type="entry name" value="YceG"/>
    <property type="match status" value="1"/>
</dbReference>
<dbReference type="STRING" id="138119.DSY2415"/>
<dbReference type="NCBIfam" id="TIGR00247">
    <property type="entry name" value="endolytic transglycosylase MltG"/>
    <property type="match status" value="1"/>
</dbReference>
<dbReference type="EMBL" id="AP008230">
    <property type="protein sequence ID" value="BAE84204.1"/>
    <property type="molecule type" value="Genomic_DNA"/>
</dbReference>
<accession>Q24UT8</accession>
<dbReference type="InterPro" id="IPR003770">
    <property type="entry name" value="MLTG-like"/>
</dbReference>
<dbReference type="GO" id="GO:0071555">
    <property type="term" value="P:cell wall organization"/>
    <property type="evidence" value="ECO:0007669"/>
    <property type="project" value="UniProtKB-KW"/>
</dbReference>
<evidence type="ECO:0000256" key="6">
    <source>
        <dbReference type="ARBA" id="ARBA00023316"/>
    </source>
</evidence>
<evidence type="ECO:0000256" key="3">
    <source>
        <dbReference type="ARBA" id="ARBA00022989"/>
    </source>
</evidence>
<name>Q24UT8_DESHY</name>
<evidence type="ECO:0000256" key="5">
    <source>
        <dbReference type="ARBA" id="ARBA00023239"/>
    </source>
</evidence>
<dbReference type="PANTHER" id="PTHR30518">
    <property type="entry name" value="ENDOLYTIC MUREIN TRANSGLYCOSYLASE"/>
    <property type="match status" value="1"/>
</dbReference>
<evidence type="ECO:0000256" key="1">
    <source>
        <dbReference type="ARBA" id="ARBA00022475"/>
    </source>
</evidence>
<evidence type="ECO:0000256" key="2">
    <source>
        <dbReference type="ARBA" id="ARBA00022692"/>
    </source>
</evidence>
<keyword evidence="5 7" id="KW-0456">Lyase</keyword>
<dbReference type="GO" id="GO:0009252">
    <property type="term" value="P:peptidoglycan biosynthetic process"/>
    <property type="evidence" value="ECO:0007669"/>
    <property type="project" value="UniProtKB-UniRule"/>
</dbReference>
<organism evidence="8 9">
    <name type="scientific">Desulfitobacterium hafniense (strain Y51)</name>
    <dbReference type="NCBI Taxonomy" id="138119"/>
    <lineage>
        <taxon>Bacteria</taxon>
        <taxon>Bacillati</taxon>
        <taxon>Bacillota</taxon>
        <taxon>Clostridia</taxon>
        <taxon>Eubacteriales</taxon>
        <taxon>Desulfitobacteriaceae</taxon>
        <taxon>Desulfitobacterium</taxon>
    </lineage>
</organism>
<dbReference type="HAMAP" id="MF_02065">
    <property type="entry name" value="MltG"/>
    <property type="match status" value="1"/>
</dbReference>
<dbReference type="eggNOG" id="COG1559">
    <property type="taxonomic scope" value="Bacteria"/>
</dbReference>
<feature type="site" description="Important for catalytic activity" evidence="7">
    <location>
        <position position="240"/>
    </location>
</feature>
<keyword evidence="4 7" id="KW-0472">Membrane</keyword>
<keyword evidence="3 7" id="KW-1133">Transmembrane helix</keyword>
<comment type="subcellular location">
    <subcellularLocation>
        <location evidence="7">Cell membrane</location>
        <topology evidence="7">Single-pass membrane protein</topology>
    </subcellularLocation>
</comment>
<dbReference type="Gene3D" id="3.30.1490.480">
    <property type="entry name" value="Endolytic murein transglycosylase"/>
    <property type="match status" value="1"/>
</dbReference>
<comment type="catalytic activity">
    <reaction evidence="7">
        <text>a peptidoglycan chain = a peptidoglycan chain with N-acetyl-1,6-anhydromuramyl-[peptide] at the reducing end + a peptidoglycan chain with N-acetylglucosamine at the non-reducing end.</text>
        <dbReference type="EC" id="4.2.2.29"/>
    </reaction>
</comment>
<evidence type="ECO:0000256" key="7">
    <source>
        <dbReference type="HAMAP-Rule" id="MF_02065"/>
    </source>
</evidence>
<sequence>MINTGCERESERMGRRWLKGLLSTLFIMAVLAGAGIAAWWNWASQPYAEEGSNAAEVQFMITPGMNASQVAQELEHQGLIRNALAFRFLASQQNVDSKLLAGEYQLSAQMPPQEMINKILEGPDVHTVKVTIPEGYTTAQIIDLFVKNDLGSKEDYQRVIESEPFSYSFLADIPAGPNRLDGFLFPDTYFFAPEAGPKENINRMLKRFEQEITPEVMTKLAEMNLTLREWVNLASIVEKEAGKDADRPIIAGIFLNRLKIDMALQSCATIQYVLGTQKYILSLEDIQVESPYNTYKYPGLPPSPIASPGHASLDAVLNSTDSDYLYFLATPSGETIYAKTHQEHLQNQAKYMN</sequence>
<dbReference type="PANTHER" id="PTHR30518:SF2">
    <property type="entry name" value="ENDOLYTIC MUREIN TRANSGLYCOSYLASE"/>
    <property type="match status" value="1"/>
</dbReference>
<proteinExistence type="inferred from homology"/>